<dbReference type="GO" id="GO:0006281">
    <property type="term" value="P:DNA repair"/>
    <property type="evidence" value="ECO:0007669"/>
    <property type="project" value="TreeGrafter"/>
</dbReference>
<dbReference type="GO" id="GO:0031298">
    <property type="term" value="C:replication fork protection complex"/>
    <property type="evidence" value="ECO:0007669"/>
    <property type="project" value="TreeGrafter"/>
</dbReference>
<feature type="domain" description="Timeless N-terminal" evidence="5">
    <location>
        <begin position="3"/>
        <end position="254"/>
    </location>
</feature>
<dbReference type="InterPro" id="IPR006906">
    <property type="entry name" value="Timeless_N"/>
</dbReference>
<organism evidence="6 7">
    <name type="scientific">Caenorhabditis japonica</name>
    <dbReference type="NCBI Taxonomy" id="281687"/>
    <lineage>
        <taxon>Eukaryota</taxon>
        <taxon>Metazoa</taxon>
        <taxon>Ecdysozoa</taxon>
        <taxon>Nematoda</taxon>
        <taxon>Chromadorea</taxon>
        <taxon>Rhabditida</taxon>
        <taxon>Rhabditina</taxon>
        <taxon>Rhabditomorpha</taxon>
        <taxon>Rhabditoidea</taxon>
        <taxon>Rhabditidae</taxon>
        <taxon>Peloderinae</taxon>
        <taxon>Caenorhabditis</taxon>
    </lineage>
</organism>
<dbReference type="PANTHER" id="PTHR22940:SF4">
    <property type="entry name" value="PROTEIN TIMELESS HOMOLOG"/>
    <property type="match status" value="1"/>
</dbReference>
<evidence type="ECO:0000313" key="6">
    <source>
        <dbReference type="EnsemblMetazoa" id="CJA16697.1"/>
    </source>
</evidence>
<dbReference type="Proteomes" id="UP000005237">
    <property type="component" value="Unassembled WGS sequence"/>
</dbReference>
<keyword evidence="7" id="KW-1185">Reference proteome</keyword>
<dbReference type="GO" id="GO:0003677">
    <property type="term" value="F:DNA binding"/>
    <property type="evidence" value="ECO:0007669"/>
    <property type="project" value="TreeGrafter"/>
</dbReference>
<dbReference type="Pfam" id="PF26019">
    <property type="entry name" value="HTH_TIMELESS"/>
    <property type="match status" value="2"/>
</dbReference>
<reference evidence="7" key="1">
    <citation type="submission" date="2010-08" db="EMBL/GenBank/DDBJ databases">
        <authorList>
            <consortium name="Caenorhabditis japonica Sequencing Consortium"/>
            <person name="Wilson R.K."/>
        </authorList>
    </citation>
    <scope>NUCLEOTIDE SEQUENCE [LARGE SCALE GENOMIC DNA]</scope>
    <source>
        <strain evidence="7">DF5081</strain>
    </source>
</reference>
<dbReference type="AlphaFoldDB" id="A0A8R1I4Q7"/>
<feature type="compositionally biased region" description="Basic and acidic residues" evidence="4">
    <location>
        <begin position="915"/>
        <end position="928"/>
    </location>
</feature>
<sequence length="947" mass="109690">MILETIRDIIRYLREDGDEFTARIECGRHNLVEHDLVPLVKCDDLTDEEFDIAIRLMVNLCQPAIATMRGKAPENRDEWKMYWELEENLRRAKNAFTDPCFFAAIKKPIDSYFIDTDYDDRDERLRLVVERIVLLIKYVFSINPESSEGRRTRIEDNSHDRVILAFLDSGIDKTLMHIANQRREKEFHVAILDIFALILKEQSADILSKSNEDGISVGEKRKTEEEFRKIIENHTVKEAQKRRSFSRFGGSYVIEGMKGIAVNSNQVVFKPIQNVAMHDFGNDRKTKKRVARNRRPFDVGCDGHCSSLEVRKKLIDMVIRMTETCFNNLMKSAKATIFVQGHALQRNSQINYFFLVKFILRFVRLSRQDELFSRISECTGVEAFHENNVQLTQYTEGAASAKGVEAKSFGLKAQYALGAYTELLLIHRHIYEHTQDELEKKMARRALEHILNQALVKMLHRIAFDLKLVVRLYQVSLFQVFQKVNEHFSSLTKELRKSSPLYELYQFGYHVLKKYFAKFAEMGGGDLALETLFWKGPKECFEVEYGYGSWVKNKEAEVRVWTEDMETEVRNLYDEFKVVESADGIDVLDFIEHNLSRARTRKQIAKKLIEFGLDLMGAKWRDQKTQLDSVLPVGDLQKWYDEWKSSGDGGDVIHLIQEKLAESLGTEVSRKRIIKQLAHMGVAYEKPKKERPLPDWSEGLVEELTNLKEQYEEIHDAENLLGVGIVRYVIKRLSEKKPTRQVERYLISLGAKVTESSKKERRKEKKQKIDDGFVNDESEEDVEVQKSDEEEEVTEPNKRKKRAVLSSDDEDDDAKEVTPKPSENKPESSARNSENPVEKPAQQMRKTLMGLISNKTKRRAQLDSDSDSSDSSDEDEENKNEEHKKKTAISSDDEDRKRSYMNALLTSGSVAGAVESRESSEEPEDPFTKRIEFKRRKVVLSDNEDNE</sequence>
<dbReference type="Pfam" id="PF04821">
    <property type="entry name" value="TIMELESS"/>
    <property type="match status" value="1"/>
</dbReference>
<dbReference type="PANTHER" id="PTHR22940">
    <property type="entry name" value="TIMEOUT/TIMELESS-2"/>
    <property type="match status" value="1"/>
</dbReference>
<keyword evidence="3" id="KW-0131">Cell cycle</keyword>
<evidence type="ECO:0000256" key="4">
    <source>
        <dbReference type="SAM" id="MobiDB-lite"/>
    </source>
</evidence>
<dbReference type="EnsemblMetazoa" id="CJA16697.1">
    <property type="protein sequence ID" value="CJA16697.1"/>
    <property type="gene ID" value="WBGene00135902"/>
</dbReference>
<name>A0A8R1I4Q7_CAEJA</name>
<feature type="region of interest" description="Disordered" evidence="4">
    <location>
        <begin position="754"/>
        <end position="928"/>
    </location>
</feature>
<feature type="compositionally biased region" description="Basic and acidic residues" evidence="4">
    <location>
        <begin position="815"/>
        <end position="828"/>
    </location>
</feature>
<evidence type="ECO:0000256" key="3">
    <source>
        <dbReference type="ARBA" id="ARBA00023306"/>
    </source>
</evidence>
<evidence type="ECO:0000256" key="2">
    <source>
        <dbReference type="ARBA" id="ARBA00023242"/>
    </source>
</evidence>
<dbReference type="GO" id="GO:0043111">
    <property type="term" value="P:replication fork arrest"/>
    <property type="evidence" value="ECO:0007669"/>
    <property type="project" value="TreeGrafter"/>
</dbReference>
<reference evidence="6" key="2">
    <citation type="submission" date="2022-06" db="UniProtKB">
        <authorList>
            <consortium name="EnsemblMetazoa"/>
        </authorList>
    </citation>
    <scope>IDENTIFICATION</scope>
    <source>
        <strain evidence="6">DF5081</strain>
    </source>
</reference>
<comment type="subcellular location">
    <subcellularLocation>
        <location evidence="1">Nucleus</location>
    </subcellularLocation>
</comment>
<keyword evidence="2" id="KW-0539">Nucleus</keyword>
<evidence type="ECO:0000256" key="1">
    <source>
        <dbReference type="ARBA" id="ARBA00004123"/>
    </source>
</evidence>
<proteinExistence type="predicted"/>
<evidence type="ECO:0000313" key="7">
    <source>
        <dbReference type="Proteomes" id="UP000005237"/>
    </source>
</evidence>
<dbReference type="GO" id="GO:0000076">
    <property type="term" value="P:DNA replication checkpoint signaling"/>
    <property type="evidence" value="ECO:0007669"/>
    <property type="project" value="TreeGrafter"/>
</dbReference>
<feature type="compositionally biased region" description="Acidic residues" evidence="4">
    <location>
        <begin position="773"/>
        <end position="794"/>
    </location>
</feature>
<protein>
    <submittedName>
        <fullName evidence="6">TIMELESS domain-containing protein</fullName>
    </submittedName>
</protein>
<dbReference type="InterPro" id="IPR044998">
    <property type="entry name" value="Timeless"/>
</dbReference>
<evidence type="ECO:0000259" key="5">
    <source>
        <dbReference type="Pfam" id="PF04821"/>
    </source>
</evidence>
<accession>A0A8R1I4Q7</accession>
<feature type="compositionally biased region" description="Acidic residues" evidence="4">
    <location>
        <begin position="864"/>
        <end position="879"/>
    </location>
</feature>